<dbReference type="InterPro" id="IPR033671">
    <property type="entry name" value="TrmH"/>
</dbReference>
<protein>
    <recommendedName>
        <fullName evidence="7">tRNA (guanosine(18)-2'-O)-methyltransferase</fullName>
        <ecNumber evidence="7">2.1.1.34</ecNumber>
    </recommendedName>
    <alternativeName>
        <fullName evidence="7">tRNA [Gm18] methyltransferase</fullName>
    </alternativeName>
</protein>
<dbReference type="PANTHER" id="PTHR43453">
    <property type="entry name" value="RRNA METHYLASE-LIKE"/>
    <property type="match status" value="1"/>
</dbReference>
<dbReference type="KEGG" id="wch:wcw_0196"/>
<dbReference type="STRING" id="716544.wcw_0196"/>
<evidence type="ECO:0000313" key="10">
    <source>
        <dbReference type="Proteomes" id="UP000001505"/>
    </source>
</evidence>
<feature type="domain" description="tRNA/rRNA methyltransferase SpoU type" evidence="8">
    <location>
        <begin position="51"/>
        <end position="181"/>
    </location>
</feature>
<evidence type="ECO:0000256" key="6">
    <source>
        <dbReference type="ARBA" id="ARBA00022884"/>
    </source>
</evidence>
<keyword evidence="1 7" id="KW-0820">tRNA-binding</keyword>
<dbReference type="eggNOG" id="COG0566">
    <property type="taxonomic scope" value="Bacteria"/>
</dbReference>
<dbReference type="EMBL" id="CP001928">
    <property type="protein sequence ID" value="ADI37571.1"/>
    <property type="molecule type" value="Genomic_DNA"/>
</dbReference>
<dbReference type="AlphaFoldDB" id="D6YTW0"/>
<evidence type="ECO:0000256" key="2">
    <source>
        <dbReference type="ARBA" id="ARBA00022603"/>
    </source>
</evidence>
<dbReference type="CDD" id="cd18092">
    <property type="entry name" value="SpoU-like_TrmH"/>
    <property type="match status" value="1"/>
</dbReference>
<comment type="function">
    <text evidence="7">Catalyzes the 2'-O methylation of guanosine at position 18 in tRNA.</text>
</comment>
<comment type="caution">
    <text evidence="7">Lacks conserved residue(s) required for the propagation of feature annotation.</text>
</comment>
<dbReference type="Pfam" id="PF00588">
    <property type="entry name" value="SpoU_methylase"/>
    <property type="match status" value="1"/>
</dbReference>
<gene>
    <name evidence="7" type="primary">trmH</name>
    <name evidence="9" type="ordered locus">wcw_0196</name>
</gene>
<dbReference type="GO" id="GO:0000049">
    <property type="term" value="F:tRNA binding"/>
    <property type="evidence" value="ECO:0007669"/>
    <property type="project" value="UniProtKB-UniRule"/>
</dbReference>
<keyword evidence="5 7" id="KW-0819">tRNA processing</keyword>
<dbReference type="GO" id="GO:0141100">
    <property type="term" value="F:tRNA (guanine(18)-2'-O)-methyltransferase activity"/>
    <property type="evidence" value="ECO:0007669"/>
    <property type="project" value="UniProtKB-UniRule"/>
</dbReference>
<proteinExistence type="inferred from homology"/>
<evidence type="ECO:0000259" key="8">
    <source>
        <dbReference type="Pfam" id="PF00588"/>
    </source>
</evidence>
<dbReference type="Gene3D" id="3.40.1280.10">
    <property type="match status" value="1"/>
</dbReference>
<comment type="catalytic activity">
    <reaction evidence="7">
        <text>guanosine(18) in tRNA + S-adenosyl-L-methionine = 2'-O-methylguanosine(18) in tRNA + S-adenosyl-L-homocysteine + H(+)</text>
        <dbReference type="Rhea" id="RHEA:20077"/>
        <dbReference type="Rhea" id="RHEA-COMP:10190"/>
        <dbReference type="Rhea" id="RHEA-COMP:10192"/>
        <dbReference type="ChEBI" id="CHEBI:15378"/>
        <dbReference type="ChEBI" id="CHEBI:57856"/>
        <dbReference type="ChEBI" id="CHEBI:59789"/>
        <dbReference type="ChEBI" id="CHEBI:74269"/>
        <dbReference type="ChEBI" id="CHEBI:74445"/>
        <dbReference type="EC" id="2.1.1.34"/>
    </reaction>
</comment>
<dbReference type="OrthoDB" id="9794400at2"/>
<keyword evidence="3 7" id="KW-0808">Transferase</keyword>
<dbReference type="GO" id="GO:0002938">
    <property type="term" value="P:tRNA guanine ribose methylation"/>
    <property type="evidence" value="ECO:0007669"/>
    <property type="project" value="UniProtKB-UniRule"/>
</dbReference>
<dbReference type="SUPFAM" id="SSF75217">
    <property type="entry name" value="alpha/beta knot"/>
    <property type="match status" value="1"/>
</dbReference>
<evidence type="ECO:0000256" key="5">
    <source>
        <dbReference type="ARBA" id="ARBA00022694"/>
    </source>
</evidence>
<keyword evidence="4 7" id="KW-0949">S-adenosyl-L-methionine</keyword>
<keyword evidence="6 7" id="KW-0694">RNA-binding</keyword>
<evidence type="ECO:0000256" key="3">
    <source>
        <dbReference type="ARBA" id="ARBA00022679"/>
    </source>
</evidence>
<evidence type="ECO:0000256" key="1">
    <source>
        <dbReference type="ARBA" id="ARBA00022555"/>
    </source>
</evidence>
<accession>D6YTW0</accession>
<name>D6YTW0_WADCW</name>
<dbReference type="HAMAP" id="MF_02060">
    <property type="entry name" value="tRNA_methyltr_TrmH"/>
    <property type="match status" value="1"/>
</dbReference>
<organism evidence="9 10">
    <name type="scientific">Waddlia chondrophila (strain ATCC VR-1470 / WSU 86-1044)</name>
    <dbReference type="NCBI Taxonomy" id="716544"/>
    <lineage>
        <taxon>Bacteria</taxon>
        <taxon>Pseudomonadati</taxon>
        <taxon>Chlamydiota</taxon>
        <taxon>Chlamydiia</taxon>
        <taxon>Parachlamydiales</taxon>
        <taxon>Waddliaceae</taxon>
        <taxon>Waddlia</taxon>
    </lineage>
</organism>
<dbReference type="EC" id="2.1.1.34" evidence="7"/>
<evidence type="ECO:0000256" key="7">
    <source>
        <dbReference type="HAMAP-Rule" id="MF_02060"/>
    </source>
</evidence>
<keyword evidence="2 7" id="KW-0489">Methyltransferase</keyword>
<reference evidence="9 10" key="1">
    <citation type="journal article" date="2010" name="PLoS ONE">
        <title>The Waddlia genome: a window into chlamydial biology.</title>
        <authorList>
            <person name="Bertelli C."/>
            <person name="Collyn F."/>
            <person name="Croxatto A."/>
            <person name="Ruckert C."/>
            <person name="Polkinghorne A."/>
            <person name="Kebbi-Beghdadi C."/>
            <person name="Goesmann A."/>
            <person name="Vaughan L."/>
            <person name="Greub G."/>
        </authorList>
    </citation>
    <scope>NUCLEOTIDE SEQUENCE [LARGE SCALE GENOMIC DNA]</scope>
    <source>
        <strain evidence="10">ATCC VR-1470 / WSU 86-1044</strain>
    </source>
</reference>
<keyword evidence="10" id="KW-1185">Reference proteome</keyword>
<dbReference type="Proteomes" id="UP000001505">
    <property type="component" value="Chromosome"/>
</dbReference>
<dbReference type="InterPro" id="IPR001537">
    <property type="entry name" value="SpoU_MeTrfase"/>
</dbReference>
<evidence type="ECO:0000256" key="4">
    <source>
        <dbReference type="ARBA" id="ARBA00022691"/>
    </source>
</evidence>
<dbReference type="InterPro" id="IPR029028">
    <property type="entry name" value="Alpha/beta_knot_MTases"/>
</dbReference>
<evidence type="ECO:0000313" key="9">
    <source>
        <dbReference type="EMBL" id="ADI37571.1"/>
    </source>
</evidence>
<dbReference type="HOGENOM" id="CLU_021322_4_1_0"/>
<dbReference type="InterPro" id="IPR029026">
    <property type="entry name" value="tRNA_m1G_MTases_N"/>
</dbReference>
<feature type="binding site" evidence="7">
    <location>
        <position position="161"/>
    </location>
    <ligand>
        <name>S-adenosyl-L-methionine</name>
        <dbReference type="ChEBI" id="CHEBI:59789"/>
    </ligand>
</feature>
<sequence length="225" mass="25046">MSKSPDFIRHLHSLGAKTIIEKLSPYLTDERKRKIDPVVKYRIQSIQTAAEAPSDIHNALAMVRTAEALGLTDAHLIGKPRKGRGRQTMRGSDRWMNLHSHSSLDTFQKSMKGFVIYGATPHGNTPLHALSLDRPCCFLFGNEKNGLTDAALNICTSHFTIPMYGFCESFNLSVAAAITLHHAVTEKRKLLASPGDLSIEEKQAEIAWFYFKSAGKQLSNLILNR</sequence>
<comment type="similarity">
    <text evidence="7">Belongs to the class IV-like SAM-binding methyltransferase superfamily. RNA methyltransferase TrmH family.</text>
</comment>
<dbReference type="RefSeq" id="WP_013181299.1">
    <property type="nucleotide sequence ID" value="NC_014225.1"/>
</dbReference>
<dbReference type="PANTHER" id="PTHR43453:SF1">
    <property type="entry name" value="TRNA_RRNA METHYLTRANSFERASE SPOU TYPE DOMAIN-CONTAINING PROTEIN"/>
    <property type="match status" value="1"/>
</dbReference>